<gene>
    <name evidence="3" type="ORF">M878_00500</name>
</gene>
<dbReference type="Gene3D" id="3.40.630.30">
    <property type="match status" value="1"/>
</dbReference>
<sequence length="203" mass="21953">MNADPEVREHLGELLTREQSDAAVALMQAEFDERGFGWWALEARETGEFIGRAGLDEVGEDMPFAGVDIGWRLMRSAWGHGYATEAALACLGFGFEALGLPEVVASTTVHNLRSQAVMLRIGMTRDPADDFEDPSVPEGPLRQCVLYRIPGRDAHGLHHAAGARPVMPVVGRAVPGERGIPMAVESRPRDGLGVRKSGSQPLT</sequence>
<organism evidence="3 4">
    <name type="scientific">Streptomyces roseochromogenus subsp. oscitans DS 12.976</name>
    <dbReference type="NCBI Taxonomy" id="1352936"/>
    <lineage>
        <taxon>Bacteria</taxon>
        <taxon>Bacillati</taxon>
        <taxon>Actinomycetota</taxon>
        <taxon>Actinomycetes</taxon>
        <taxon>Kitasatosporales</taxon>
        <taxon>Streptomycetaceae</taxon>
        <taxon>Streptomyces</taxon>
    </lineage>
</organism>
<feature type="region of interest" description="Disordered" evidence="1">
    <location>
        <begin position="180"/>
        <end position="203"/>
    </location>
</feature>
<dbReference type="EMBL" id="AWQX01000005">
    <property type="protein sequence ID" value="EST36755.1"/>
    <property type="molecule type" value="Genomic_DNA"/>
</dbReference>
<dbReference type="HOGENOM" id="CLU_013985_3_1_11"/>
<dbReference type="PATRIC" id="fig|1352936.5.peg.125"/>
<feature type="domain" description="N-acetyltransferase" evidence="2">
    <location>
        <begin position="1"/>
        <end position="152"/>
    </location>
</feature>
<evidence type="ECO:0000256" key="1">
    <source>
        <dbReference type="SAM" id="MobiDB-lite"/>
    </source>
</evidence>
<evidence type="ECO:0000313" key="3">
    <source>
        <dbReference type="EMBL" id="EST36755.1"/>
    </source>
</evidence>
<accession>V6KX75</accession>
<name>V6KX75_STRRC</name>
<dbReference type="InterPro" id="IPR000182">
    <property type="entry name" value="GNAT_dom"/>
</dbReference>
<dbReference type="Pfam" id="PF13302">
    <property type="entry name" value="Acetyltransf_3"/>
    <property type="match status" value="1"/>
</dbReference>
<comment type="caution">
    <text evidence="3">The sequence shown here is derived from an EMBL/GenBank/DDBJ whole genome shotgun (WGS) entry which is preliminary data.</text>
</comment>
<evidence type="ECO:0000313" key="4">
    <source>
        <dbReference type="Proteomes" id="UP000017984"/>
    </source>
</evidence>
<evidence type="ECO:0000259" key="2">
    <source>
        <dbReference type="PROSITE" id="PS51186"/>
    </source>
</evidence>
<dbReference type="GO" id="GO:0016747">
    <property type="term" value="F:acyltransferase activity, transferring groups other than amino-acyl groups"/>
    <property type="evidence" value="ECO:0007669"/>
    <property type="project" value="InterPro"/>
</dbReference>
<dbReference type="STRING" id="1352936.M878_00500"/>
<dbReference type="InterPro" id="IPR051531">
    <property type="entry name" value="N-acetyltransferase"/>
</dbReference>
<protein>
    <recommendedName>
        <fullName evidence="2">N-acetyltransferase domain-containing protein</fullName>
    </recommendedName>
</protein>
<dbReference type="PANTHER" id="PTHR43792:SF1">
    <property type="entry name" value="N-ACETYLTRANSFERASE DOMAIN-CONTAINING PROTEIN"/>
    <property type="match status" value="1"/>
</dbReference>
<dbReference type="AlphaFoldDB" id="V6KX75"/>
<dbReference type="Proteomes" id="UP000017984">
    <property type="component" value="Chromosome"/>
</dbReference>
<keyword evidence="4" id="KW-1185">Reference proteome</keyword>
<dbReference type="PANTHER" id="PTHR43792">
    <property type="entry name" value="GNAT FAMILY, PUTATIVE (AFU_ORTHOLOGUE AFUA_3G00765)-RELATED-RELATED"/>
    <property type="match status" value="1"/>
</dbReference>
<dbReference type="InterPro" id="IPR016181">
    <property type="entry name" value="Acyl_CoA_acyltransferase"/>
</dbReference>
<proteinExistence type="predicted"/>
<dbReference type="SUPFAM" id="SSF55729">
    <property type="entry name" value="Acyl-CoA N-acyltransferases (Nat)"/>
    <property type="match status" value="1"/>
</dbReference>
<dbReference type="PROSITE" id="PS51186">
    <property type="entry name" value="GNAT"/>
    <property type="match status" value="1"/>
</dbReference>
<reference evidence="3 4" key="1">
    <citation type="journal article" date="2014" name="Genome Announc.">
        <title>Draft Genome Sequence of Streptomyces roseochromogenes subsp. oscitans DS 12.976, Producer of the Aminocoumarin Antibiotic Clorobiocin.</title>
        <authorList>
            <person name="Ruckert C."/>
            <person name="Kalinowski J."/>
            <person name="Heide L."/>
            <person name="Apel A.K."/>
        </authorList>
    </citation>
    <scope>NUCLEOTIDE SEQUENCE [LARGE SCALE GENOMIC DNA]</scope>
    <source>
        <strain evidence="3 4">DS 12.976</strain>
    </source>
</reference>